<dbReference type="PRINTS" id="PR00082">
    <property type="entry name" value="GLFDHDRGNASE"/>
</dbReference>
<comment type="similarity">
    <text evidence="2 7">Belongs to the Glu/Leu/Phe/Val dehydrogenases family.</text>
</comment>
<dbReference type="PANTHER" id="PTHR42722:SF1">
    <property type="entry name" value="VALINE DEHYDROGENASE"/>
    <property type="match status" value="1"/>
</dbReference>
<dbReference type="InterPro" id="IPR006096">
    <property type="entry name" value="Glu/Leu/Phe/Val/Trp_DH_C"/>
</dbReference>
<dbReference type="GO" id="GO:0006520">
    <property type="term" value="P:amino acid metabolic process"/>
    <property type="evidence" value="ECO:0007669"/>
    <property type="project" value="InterPro"/>
</dbReference>
<comment type="function">
    <text evidence="1">Catalyzes the reversible oxidative deamination of glutamate to alpha-ketoglutarate and ammonia.</text>
</comment>
<evidence type="ECO:0000259" key="8">
    <source>
        <dbReference type="SMART" id="SM00839"/>
    </source>
</evidence>
<organism evidence="9 10">
    <name type="scientific">Neptunomonas marina</name>
    <dbReference type="NCBI Taxonomy" id="1815562"/>
    <lineage>
        <taxon>Bacteria</taxon>
        <taxon>Pseudomonadati</taxon>
        <taxon>Pseudomonadota</taxon>
        <taxon>Gammaproteobacteria</taxon>
        <taxon>Oceanospirillales</taxon>
        <taxon>Oceanospirillaceae</taxon>
        <taxon>Neptunomonas</taxon>
    </lineage>
</organism>
<keyword evidence="6" id="KW-0547">Nucleotide-binding</keyword>
<dbReference type="GO" id="GO:0016639">
    <property type="term" value="F:oxidoreductase activity, acting on the CH-NH2 group of donors, NAD or NADP as acceptor"/>
    <property type="evidence" value="ECO:0007669"/>
    <property type="project" value="InterPro"/>
</dbReference>
<gene>
    <name evidence="9" type="ORF">EOE65_10755</name>
</gene>
<keyword evidence="3 7" id="KW-0560">Oxidoreductase</keyword>
<evidence type="ECO:0000256" key="1">
    <source>
        <dbReference type="ARBA" id="ARBA00003868"/>
    </source>
</evidence>
<reference evidence="9 10" key="1">
    <citation type="submission" date="2019-01" db="EMBL/GenBank/DDBJ databases">
        <authorList>
            <person name="Chen W.-M."/>
        </authorList>
    </citation>
    <scope>NUCLEOTIDE SEQUENCE [LARGE SCALE GENOMIC DNA]</scope>
    <source>
        <strain evidence="9 10">HPM-16</strain>
    </source>
</reference>
<dbReference type="RefSeq" id="WP_127694315.1">
    <property type="nucleotide sequence ID" value="NZ_SACQ01000004.1"/>
</dbReference>
<dbReference type="PIRSF" id="PIRSF000188">
    <property type="entry name" value="Phe_leu_dh"/>
    <property type="match status" value="1"/>
</dbReference>
<evidence type="ECO:0000313" key="9">
    <source>
        <dbReference type="EMBL" id="RVU30779.1"/>
    </source>
</evidence>
<dbReference type="Gene3D" id="3.40.50.720">
    <property type="entry name" value="NAD(P)-binding Rossmann-like Domain"/>
    <property type="match status" value="1"/>
</dbReference>
<evidence type="ECO:0000256" key="6">
    <source>
        <dbReference type="PIRSR" id="PIRSR000188-2"/>
    </source>
</evidence>
<proteinExistence type="inferred from homology"/>
<sequence length="350" mass="36296">MFTQMETAGIAENHLYHDHATGLRAIIAIHSTRLGPAIGGCRFIPYDHESDAIADAMRLAKGMSYKAALAGLPHGGGKSVIIKPEGAMDRTALMQAFGRFIDTLQGRYITAMDSGTLTSDMDAIATSTPWVTCTTTFGDPGPFTARGVVRGMMAAVEHKLGTPTLAGMHVAIQGLGNVGMAVAQLLHQHGARLTVTDINPALVASAASRFGAATVMPDAIYSVAADIFCPCGLGGVLNPTTIDALNVSVVAGSANNQLTSTAAGEQLHDKGILYAPDYVINAGGLIYVALKHTHTPQEAISAQTDAIQETLSALFADAETAGQAPFLIADAKAEQVIAKGLATEPTRAFA</sequence>
<name>A0A437Q8M5_9GAMM</name>
<evidence type="ECO:0000256" key="7">
    <source>
        <dbReference type="RuleBase" id="RU004417"/>
    </source>
</evidence>
<evidence type="ECO:0000256" key="2">
    <source>
        <dbReference type="ARBA" id="ARBA00006382"/>
    </source>
</evidence>
<dbReference type="Gene3D" id="3.40.50.10860">
    <property type="entry name" value="Leucine Dehydrogenase, chain A, domain 1"/>
    <property type="match status" value="1"/>
</dbReference>
<dbReference type="InterPro" id="IPR046346">
    <property type="entry name" value="Aminoacid_DH-like_N_sf"/>
</dbReference>
<dbReference type="EMBL" id="SACQ01000004">
    <property type="protein sequence ID" value="RVU30779.1"/>
    <property type="molecule type" value="Genomic_DNA"/>
</dbReference>
<evidence type="ECO:0000256" key="5">
    <source>
        <dbReference type="PIRSR" id="PIRSR000188-1"/>
    </source>
</evidence>
<evidence type="ECO:0000313" key="10">
    <source>
        <dbReference type="Proteomes" id="UP000282818"/>
    </source>
</evidence>
<dbReference type="InterPro" id="IPR016211">
    <property type="entry name" value="Glu/Phe/Leu/Val/Trp_DH_bac/arc"/>
</dbReference>
<comment type="caution">
    <text evidence="9">The sequence shown here is derived from an EMBL/GenBank/DDBJ whole genome shotgun (WGS) entry which is preliminary data.</text>
</comment>
<dbReference type="SUPFAM" id="SSF51735">
    <property type="entry name" value="NAD(P)-binding Rossmann-fold domains"/>
    <property type="match status" value="1"/>
</dbReference>
<dbReference type="CDD" id="cd01075">
    <property type="entry name" value="NAD_bind_Leu_Phe_Val_DH"/>
    <property type="match status" value="1"/>
</dbReference>
<protein>
    <submittedName>
        <fullName evidence="9">Amino acid dehydrogenase</fullName>
    </submittedName>
</protein>
<dbReference type="SMART" id="SM00839">
    <property type="entry name" value="ELFV_dehydrog"/>
    <property type="match status" value="1"/>
</dbReference>
<feature type="domain" description="Glutamate/phenylalanine/leucine/valine/L-tryptophan dehydrogenase C-terminal" evidence="8">
    <location>
        <begin position="138"/>
        <end position="344"/>
    </location>
</feature>
<dbReference type="GO" id="GO:0000166">
    <property type="term" value="F:nucleotide binding"/>
    <property type="evidence" value="ECO:0007669"/>
    <property type="project" value="UniProtKB-KW"/>
</dbReference>
<dbReference type="Pfam" id="PF00208">
    <property type="entry name" value="ELFV_dehydrog"/>
    <property type="match status" value="2"/>
</dbReference>
<keyword evidence="10" id="KW-1185">Reference proteome</keyword>
<evidence type="ECO:0000256" key="3">
    <source>
        <dbReference type="ARBA" id="ARBA00023002"/>
    </source>
</evidence>
<dbReference type="InterPro" id="IPR006095">
    <property type="entry name" value="Glu/Leu/Phe/Val/Trp_DH"/>
</dbReference>
<dbReference type="SUPFAM" id="SSF53223">
    <property type="entry name" value="Aminoacid dehydrogenase-like, N-terminal domain"/>
    <property type="match status" value="1"/>
</dbReference>
<feature type="active site" description="Proton donor/acceptor" evidence="5">
    <location>
        <position position="78"/>
    </location>
</feature>
<dbReference type="AlphaFoldDB" id="A0A437Q8M5"/>
<dbReference type="Proteomes" id="UP000282818">
    <property type="component" value="Unassembled WGS sequence"/>
</dbReference>
<dbReference type="PANTHER" id="PTHR42722">
    <property type="entry name" value="LEUCINE DEHYDROGENASE"/>
    <property type="match status" value="1"/>
</dbReference>
<keyword evidence="4 6" id="KW-0520">NAD</keyword>
<accession>A0A437Q8M5</accession>
<dbReference type="Pfam" id="PF02812">
    <property type="entry name" value="ELFV_dehydrog_N"/>
    <property type="match status" value="1"/>
</dbReference>
<evidence type="ECO:0000256" key="4">
    <source>
        <dbReference type="ARBA" id="ARBA00023027"/>
    </source>
</evidence>
<dbReference type="InterPro" id="IPR036291">
    <property type="entry name" value="NAD(P)-bd_dom_sf"/>
</dbReference>
<dbReference type="InterPro" id="IPR006097">
    <property type="entry name" value="Glu/Leu/Phe/Val/Trp_DH_dimer"/>
</dbReference>
<feature type="binding site" evidence="6">
    <location>
        <begin position="174"/>
        <end position="179"/>
    </location>
    <ligand>
        <name>NAD(+)</name>
        <dbReference type="ChEBI" id="CHEBI:57540"/>
    </ligand>
</feature>